<keyword evidence="6" id="KW-1185">Reference proteome</keyword>
<dbReference type="PANTHER" id="PTHR10907:SF47">
    <property type="entry name" value="REGUCALCIN"/>
    <property type="match status" value="1"/>
</dbReference>
<dbReference type="SUPFAM" id="SSF63829">
    <property type="entry name" value="Calcium-dependent phosphotriesterase"/>
    <property type="match status" value="1"/>
</dbReference>
<dbReference type="Pfam" id="PF08450">
    <property type="entry name" value="SGL"/>
    <property type="match status" value="1"/>
</dbReference>
<evidence type="ECO:0000259" key="4">
    <source>
        <dbReference type="Pfam" id="PF08450"/>
    </source>
</evidence>
<dbReference type="InterPro" id="IPR013658">
    <property type="entry name" value="SGL"/>
</dbReference>
<feature type="binding site" evidence="3">
    <location>
        <position position="197"/>
    </location>
    <ligand>
        <name>a divalent metal cation</name>
        <dbReference type="ChEBI" id="CHEBI:60240"/>
    </ligand>
</feature>
<evidence type="ECO:0000256" key="2">
    <source>
        <dbReference type="PIRSR" id="PIRSR605511-1"/>
    </source>
</evidence>
<dbReference type="Proteomes" id="UP000608850">
    <property type="component" value="Unassembled WGS sequence"/>
</dbReference>
<sequence>MESSTQVTRVADTRCETGEGPIWHPDEGVLFWCDIPSGRLLRYDPKRDRHECVLDGDDALSGVTIQEDGALLLFRAGGRVERFDGGSPSTVATVGDAAGTRFNDVVADPKGRVFAGTMPTGDRLGRLYRFDTDGSIERVEGAYDIPNGMGYTTARDAMYVTESNAKTVYRFDYDPETGALTRRRTFLDVRGEAGIPDGMAVDADGDVWSARWNGSAVVRYDASATERERVRFPAAKVSSVAFGGPDYRDVYVTTAGGDDRASEGDGAGALFRFPAPSGVRGTAPFRSAFPTD</sequence>
<proteinExistence type="inferred from homology"/>
<evidence type="ECO:0000256" key="3">
    <source>
        <dbReference type="PIRSR" id="PIRSR605511-2"/>
    </source>
</evidence>
<keyword evidence="3" id="KW-0862">Zinc</keyword>
<protein>
    <submittedName>
        <fullName evidence="5">Gluconolaconase</fullName>
    </submittedName>
</protein>
<evidence type="ECO:0000313" key="5">
    <source>
        <dbReference type="EMBL" id="GGN20191.1"/>
    </source>
</evidence>
<feature type="binding site" evidence="3">
    <location>
        <position position="101"/>
    </location>
    <ligand>
        <name>substrate</name>
    </ligand>
</feature>
<feature type="binding site" evidence="3">
    <location>
        <position position="19"/>
    </location>
    <ligand>
        <name>a divalent metal cation</name>
        <dbReference type="ChEBI" id="CHEBI:60240"/>
    </ligand>
</feature>
<gene>
    <name evidence="5" type="ORF">GCM10009021_21630</name>
</gene>
<comment type="cofactor">
    <cofactor evidence="3">
        <name>Zn(2+)</name>
        <dbReference type="ChEBI" id="CHEBI:29105"/>
    </cofactor>
    <text evidence="3">Binds 1 divalent metal cation per subunit.</text>
</comment>
<evidence type="ECO:0000313" key="6">
    <source>
        <dbReference type="Proteomes" id="UP000608850"/>
    </source>
</evidence>
<feature type="active site" description="Proton donor/acceptor" evidence="2">
    <location>
        <position position="197"/>
    </location>
</feature>
<accession>A0A830GD82</accession>
<dbReference type="GO" id="GO:0005509">
    <property type="term" value="F:calcium ion binding"/>
    <property type="evidence" value="ECO:0007669"/>
    <property type="project" value="TreeGrafter"/>
</dbReference>
<comment type="caution">
    <text evidence="5">The sequence shown here is derived from an EMBL/GenBank/DDBJ whole genome shotgun (WGS) entry which is preliminary data.</text>
</comment>
<name>A0A830GD82_9EURY</name>
<dbReference type="PRINTS" id="PR01790">
    <property type="entry name" value="SMP30FAMILY"/>
</dbReference>
<dbReference type="RefSeq" id="WP_188878960.1">
    <property type="nucleotide sequence ID" value="NZ_BMOQ01000006.1"/>
</dbReference>
<dbReference type="PANTHER" id="PTHR10907">
    <property type="entry name" value="REGUCALCIN"/>
    <property type="match status" value="1"/>
</dbReference>
<keyword evidence="3" id="KW-0479">Metal-binding</keyword>
<dbReference type="GO" id="GO:0004341">
    <property type="term" value="F:gluconolactonase activity"/>
    <property type="evidence" value="ECO:0007669"/>
    <property type="project" value="TreeGrafter"/>
</dbReference>
<comment type="similarity">
    <text evidence="1">Belongs to the SMP-30/CGR1 family.</text>
</comment>
<dbReference type="AlphaFoldDB" id="A0A830GD82"/>
<organism evidence="5 6">
    <name type="scientific">Halarchaeum nitratireducens</name>
    <dbReference type="NCBI Taxonomy" id="489913"/>
    <lineage>
        <taxon>Archaea</taxon>
        <taxon>Methanobacteriati</taxon>
        <taxon>Methanobacteriota</taxon>
        <taxon>Stenosarchaea group</taxon>
        <taxon>Halobacteria</taxon>
        <taxon>Halobacteriales</taxon>
        <taxon>Halobacteriaceae</taxon>
    </lineage>
</organism>
<evidence type="ECO:0000256" key="1">
    <source>
        <dbReference type="ARBA" id="ARBA00008853"/>
    </source>
</evidence>
<dbReference type="InterPro" id="IPR011042">
    <property type="entry name" value="6-blade_b-propeller_TolB-like"/>
</dbReference>
<dbReference type="InterPro" id="IPR005511">
    <property type="entry name" value="SMP-30"/>
</dbReference>
<reference evidence="5 6" key="1">
    <citation type="journal article" date="2019" name="Int. J. Syst. Evol. Microbiol.">
        <title>The Global Catalogue of Microorganisms (GCM) 10K type strain sequencing project: providing services to taxonomists for standard genome sequencing and annotation.</title>
        <authorList>
            <consortium name="The Broad Institute Genomics Platform"/>
            <consortium name="The Broad Institute Genome Sequencing Center for Infectious Disease"/>
            <person name="Wu L."/>
            <person name="Ma J."/>
        </authorList>
    </citation>
    <scope>NUCLEOTIDE SEQUENCE [LARGE SCALE GENOMIC DNA]</scope>
    <source>
        <strain evidence="5 6">JCM 16331</strain>
    </source>
</reference>
<dbReference type="GO" id="GO:0019853">
    <property type="term" value="P:L-ascorbic acid biosynthetic process"/>
    <property type="evidence" value="ECO:0007669"/>
    <property type="project" value="TreeGrafter"/>
</dbReference>
<feature type="domain" description="SMP-30/Gluconolactonase/LRE-like region" evidence="4">
    <location>
        <begin position="18"/>
        <end position="255"/>
    </location>
</feature>
<feature type="binding site" evidence="3">
    <location>
        <position position="103"/>
    </location>
    <ligand>
        <name>substrate</name>
    </ligand>
</feature>
<feature type="binding site" evidence="3">
    <location>
        <position position="147"/>
    </location>
    <ligand>
        <name>a divalent metal cation</name>
        <dbReference type="ChEBI" id="CHEBI:60240"/>
    </ligand>
</feature>
<dbReference type="OrthoDB" id="341532at2157"/>
<dbReference type="EMBL" id="BMOQ01000006">
    <property type="protein sequence ID" value="GGN20191.1"/>
    <property type="molecule type" value="Genomic_DNA"/>
</dbReference>
<dbReference type="Gene3D" id="2.120.10.30">
    <property type="entry name" value="TolB, C-terminal domain"/>
    <property type="match status" value="1"/>
</dbReference>